<dbReference type="Proteomes" id="UP000198582">
    <property type="component" value="Unassembled WGS sequence"/>
</dbReference>
<dbReference type="STRING" id="394193.SAMN04489732_12187"/>
<evidence type="ECO:0000313" key="1">
    <source>
        <dbReference type="EMBL" id="SEP52616.1"/>
    </source>
</evidence>
<proteinExistence type="predicted"/>
<gene>
    <name evidence="1" type="ORF">SAMN04489732_12187</name>
</gene>
<dbReference type="AlphaFoldDB" id="A0A1H8YKD0"/>
<evidence type="ECO:0008006" key="3">
    <source>
        <dbReference type="Google" id="ProtNLM"/>
    </source>
</evidence>
<sequence>MAIALEQIKQTLRTFAEVEARGVSPLYDHLATRAAEDDDVAGLLADARGGEARGTLLMAAAHRLVQADPIHPLSRYYPSLGGFDGVDGETWPLFRSFLLERKDKAREIIASRYTQTNEVRRAALVYPAISVAAKEAGGKIALLEVGCSAGLLLGLDRFAYRYQCDGGVQLVAGPAKAAVGLHCSLDLAPGAVLPKLPKKVAIGARAGLDRAPVDLADEDELAWLEACVWADQPDRIRLLRTAAAEQRKHAPTLITGDGIDDLAPAAASLPAELPLVVLTSHALAYFGDRRAAFVEELAKLSADRPVWWVTEGFYGAALDLVLPDRPDLAAAVPGTGEMCVLGLVRFTDGKPEARALARTTPHGQRMTWLPA</sequence>
<dbReference type="EMBL" id="FOEF01000021">
    <property type="protein sequence ID" value="SEP52616.1"/>
    <property type="molecule type" value="Genomic_DNA"/>
</dbReference>
<reference evidence="1 2" key="1">
    <citation type="submission" date="2016-10" db="EMBL/GenBank/DDBJ databases">
        <authorList>
            <person name="de Groot N.N."/>
        </authorList>
    </citation>
    <scope>NUCLEOTIDE SEQUENCE [LARGE SCALE GENOMIC DNA]</scope>
    <source>
        <strain evidence="1 2">DSM 44993</strain>
    </source>
</reference>
<name>A0A1H8YKD0_9PSEU</name>
<dbReference type="Pfam" id="PF10094">
    <property type="entry name" value="DUF2332"/>
    <property type="match status" value="1"/>
</dbReference>
<evidence type="ECO:0000313" key="2">
    <source>
        <dbReference type="Proteomes" id="UP000198582"/>
    </source>
</evidence>
<keyword evidence="2" id="KW-1185">Reference proteome</keyword>
<accession>A0A1H8YKD0</accession>
<organism evidence="1 2">
    <name type="scientific">Amycolatopsis saalfeldensis</name>
    <dbReference type="NCBI Taxonomy" id="394193"/>
    <lineage>
        <taxon>Bacteria</taxon>
        <taxon>Bacillati</taxon>
        <taxon>Actinomycetota</taxon>
        <taxon>Actinomycetes</taxon>
        <taxon>Pseudonocardiales</taxon>
        <taxon>Pseudonocardiaceae</taxon>
        <taxon>Amycolatopsis</taxon>
    </lineage>
</organism>
<dbReference type="InterPro" id="IPR011200">
    <property type="entry name" value="UCP012608"/>
</dbReference>
<protein>
    <recommendedName>
        <fullName evidence="3">DUF2332 domain-containing protein</fullName>
    </recommendedName>
</protein>